<sequence>MRFARLAADHRDIVFRCCVDSRTHVDTLAEACQAHDVAIGVVAEIEVGQRRCGVPPQDAVDLVRYVRDRGLRFDGIQCYQGLNQHIRSYRERGDAVMRVVEIARAVRSAIEAAGIQCQLVTGGGTGTFEFEAGSGVFTEVQPGSYLFLDVDYAKNMDANETLDRRFVNSLFVMTTVISVDADRRWAVVDAGTKAVSLDSGPPTIDSPDAADLSYRSGGDEHGIIYGTVGQLPDAIEIGSVLRLVPGHCDPTVNLYDEFLVVDDDDNVLETYAIAARGPGR</sequence>
<evidence type="ECO:0000256" key="2">
    <source>
        <dbReference type="ARBA" id="ARBA00023239"/>
    </source>
</evidence>
<dbReference type="Proteomes" id="UP000039324">
    <property type="component" value="Unassembled WGS sequence"/>
</dbReference>
<keyword evidence="2" id="KW-0456">Lyase</keyword>
<dbReference type="SMART" id="SM01119">
    <property type="entry name" value="D-ser_dehydrat"/>
    <property type="match status" value="1"/>
</dbReference>
<dbReference type="STRING" id="37360.A0A0G4IX66"/>
<evidence type="ECO:0000313" key="7">
    <source>
        <dbReference type="Proteomes" id="UP000290189"/>
    </source>
</evidence>
<evidence type="ECO:0000313" key="5">
    <source>
        <dbReference type="EMBL" id="SPQ98037.1"/>
    </source>
</evidence>
<protein>
    <recommendedName>
        <fullName evidence="3">D-serine dehydratase-like domain-containing protein</fullName>
    </recommendedName>
</protein>
<accession>A0A0G4IX66</accession>
<dbReference type="AlphaFoldDB" id="A0A0G4IX66"/>
<dbReference type="InterPro" id="IPR029066">
    <property type="entry name" value="PLP-binding_barrel"/>
</dbReference>
<dbReference type="Pfam" id="PF01168">
    <property type="entry name" value="Ala_racemase_N"/>
    <property type="match status" value="1"/>
</dbReference>
<keyword evidence="5" id="KW-0496">Mitochondrion</keyword>
<dbReference type="PANTHER" id="PTHR28004:SF2">
    <property type="entry name" value="D-SERINE DEHYDRATASE"/>
    <property type="match status" value="1"/>
</dbReference>
<dbReference type="EMBL" id="OVEO01000008">
    <property type="protein sequence ID" value="SPQ98037.1"/>
    <property type="molecule type" value="Genomic_DNA"/>
</dbReference>
<dbReference type="EMBL" id="CDSF01000092">
    <property type="protein sequence ID" value="CEO99626.1"/>
    <property type="molecule type" value="Genomic_DNA"/>
</dbReference>
<dbReference type="InterPro" id="IPR026956">
    <property type="entry name" value="D-ser_dehydrat-like_dom"/>
</dbReference>
<reference evidence="4 6" key="1">
    <citation type="submission" date="2015-02" db="EMBL/GenBank/DDBJ databases">
        <authorList>
            <person name="Chooi Y.-H."/>
        </authorList>
    </citation>
    <scope>NUCLEOTIDE SEQUENCE [LARGE SCALE GENOMIC DNA]</scope>
    <source>
        <strain evidence="4">E3</strain>
    </source>
</reference>
<dbReference type="OrthoDB" id="20198at2759"/>
<reference evidence="5 7" key="2">
    <citation type="submission" date="2018-03" db="EMBL/GenBank/DDBJ databases">
        <authorList>
            <person name="Fogelqvist J."/>
        </authorList>
    </citation>
    <scope>NUCLEOTIDE SEQUENCE [LARGE SCALE GENOMIC DNA]</scope>
</reference>
<evidence type="ECO:0000259" key="3">
    <source>
        <dbReference type="SMART" id="SM01119"/>
    </source>
</evidence>
<dbReference type="Proteomes" id="UP000290189">
    <property type="component" value="Unassembled WGS sequence"/>
</dbReference>
<dbReference type="GO" id="GO:0008721">
    <property type="term" value="F:D-serine ammonia-lyase activity"/>
    <property type="evidence" value="ECO:0007669"/>
    <property type="project" value="TreeGrafter"/>
</dbReference>
<keyword evidence="6" id="KW-1185">Reference proteome</keyword>
<dbReference type="Gene3D" id="3.20.20.10">
    <property type="entry name" value="Alanine racemase"/>
    <property type="match status" value="1"/>
</dbReference>
<dbReference type="InterPro" id="IPR042208">
    <property type="entry name" value="D-ser_dehydrat-like_sf"/>
</dbReference>
<geneLocation type="mitochondrion" evidence="5"/>
<dbReference type="InterPro" id="IPR001608">
    <property type="entry name" value="Ala_racemase_N"/>
</dbReference>
<dbReference type="InterPro" id="IPR051466">
    <property type="entry name" value="D-amino_acid_metab_enzyme"/>
</dbReference>
<evidence type="ECO:0000313" key="4">
    <source>
        <dbReference type="EMBL" id="CEO99626.1"/>
    </source>
</evidence>
<organism evidence="4 6">
    <name type="scientific">Plasmodiophora brassicae</name>
    <name type="common">Clubroot disease agent</name>
    <dbReference type="NCBI Taxonomy" id="37360"/>
    <lineage>
        <taxon>Eukaryota</taxon>
        <taxon>Sar</taxon>
        <taxon>Rhizaria</taxon>
        <taxon>Endomyxa</taxon>
        <taxon>Phytomyxea</taxon>
        <taxon>Plasmodiophorida</taxon>
        <taxon>Plasmodiophoridae</taxon>
        <taxon>Plasmodiophora</taxon>
    </lineage>
</organism>
<name>A0A0G4IX66_PLABS</name>
<dbReference type="OMA" id="FYNSREN"/>
<comment type="similarity">
    <text evidence="1">Belongs to the DSD1 family.</text>
</comment>
<dbReference type="GO" id="GO:0036088">
    <property type="term" value="P:D-serine catabolic process"/>
    <property type="evidence" value="ECO:0007669"/>
    <property type="project" value="TreeGrafter"/>
</dbReference>
<dbReference type="Gene3D" id="2.40.37.20">
    <property type="entry name" value="D-serine dehydratase-like domain"/>
    <property type="match status" value="1"/>
</dbReference>
<feature type="domain" description="D-serine dehydratase-like" evidence="3">
    <location>
        <begin position="169"/>
        <end position="262"/>
    </location>
</feature>
<proteinExistence type="inferred from homology"/>
<dbReference type="Pfam" id="PF14031">
    <property type="entry name" value="D-ser_dehydrat"/>
    <property type="match status" value="1"/>
</dbReference>
<dbReference type="SUPFAM" id="SSF51419">
    <property type="entry name" value="PLP-binding barrel"/>
    <property type="match status" value="1"/>
</dbReference>
<gene>
    <name evidence="4" type="ORF">PBRA_007359</name>
    <name evidence="5" type="ORF">PLBR_LOCUS5252</name>
</gene>
<evidence type="ECO:0000256" key="1">
    <source>
        <dbReference type="ARBA" id="ARBA00005323"/>
    </source>
</evidence>
<evidence type="ECO:0000313" key="6">
    <source>
        <dbReference type="Proteomes" id="UP000039324"/>
    </source>
</evidence>
<dbReference type="PANTHER" id="PTHR28004">
    <property type="entry name" value="ZGC:162816-RELATED"/>
    <property type="match status" value="1"/>
</dbReference>